<accession>A0A0L0F2L4</accession>
<dbReference type="GeneID" id="25917045"/>
<dbReference type="AlphaFoldDB" id="A0A0L0F2L4"/>
<evidence type="ECO:0000313" key="2">
    <source>
        <dbReference type="Proteomes" id="UP000054560"/>
    </source>
</evidence>
<proteinExistence type="predicted"/>
<name>A0A0L0F2L4_9EUKA</name>
<organism evidence="1 2">
    <name type="scientific">Sphaeroforma arctica JP610</name>
    <dbReference type="NCBI Taxonomy" id="667725"/>
    <lineage>
        <taxon>Eukaryota</taxon>
        <taxon>Ichthyosporea</taxon>
        <taxon>Ichthyophonida</taxon>
        <taxon>Sphaeroforma</taxon>
    </lineage>
</organism>
<reference evidence="1 2" key="1">
    <citation type="submission" date="2011-02" db="EMBL/GenBank/DDBJ databases">
        <title>The Genome Sequence of Sphaeroforma arctica JP610.</title>
        <authorList>
            <consortium name="The Broad Institute Genome Sequencing Platform"/>
            <person name="Russ C."/>
            <person name="Cuomo C."/>
            <person name="Young S.K."/>
            <person name="Zeng Q."/>
            <person name="Gargeya S."/>
            <person name="Alvarado L."/>
            <person name="Berlin A."/>
            <person name="Chapman S.B."/>
            <person name="Chen Z."/>
            <person name="Freedman E."/>
            <person name="Gellesch M."/>
            <person name="Goldberg J."/>
            <person name="Griggs A."/>
            <person name="Gujja S."/>
            <person name="Heilman E."/>
            <person name="Heiman D."/>
            <person name="Howarth C."/>
            <person name="Mehta T."/>
            <person name="Neiman D."/>
            <person name="Pearson M."/>
            <person name="Roberts A."/>
            <person name="Saif S."/>
            <person name="Shea T."/>
            <person name="Shenoy N."/>
            <person name="Sisk P."/>
            <person name="Stolte C."/>
            <person name="Sykes S."/>
            <person name="White J."/>
            <person name="Yandava C."/>
            <person name="Burger G."/>
            <person name="Gray M.W."/>
            <person name="Holland P.W.H."/>
            <person name="King N."/>
            <person name="Lang F.B.F."/>
            <person name="Roger A.J."/>
            <person name="Ruiz-Trillo I."/>
            <person name="Haas B."/>
            <person name="Nusbaum C."/>
            <person name="Birren B."/>
        </authorList>
    </citation>
    <scope>NUCLEOTIDE SEQUENCE [LARGE SCALE GENOMIC DNA]</scope>
    <source>
        <strain evidence="1 2">JP610</strain>
    </source>
</reference>
<dbReference type="Proteomes" id="UP000054560">
    <property type="component" value="Unassembled WGS sequence"/>
</dbReference>
<gene>
    <name evidence="1" type="ORF">SARC_16541</name>
</gene>
<protein>
    <submittedName>
        <fullName evidence="1">Uncharacterized protein</fullName>
    </submittedName>
</protein>
<keyword evidence="2" id="KW-1185">Reference proteome</keyword>
<dbReference type="RefSeq" id="XP_014144829.1">
    <property type="nucleotide sequence ID" value="XM_014289354.1"/>
</dbReference>
<feature type="non-terminal residue" evidence="1">
    <location>
        <position position="1"/>
    </location>
</feature>
<sequence length="79" mass="9578">FGTTHAESVVINKRLLVELKQERHLVHRLKAREKNTQTRHRQEQELVVTAWYNLNLQQYDKAVADYLPGYRYVHERVYE</sequence>
<evidence type="ECO:0000313" key="1">
    <source>
        <dbReference type="EMBL" id="KNC70927.1"/>
    </source>
</evidence>
<dbReference type="EMBL" id="KQ249924">
    <property type="protein sequence ID" value="KNC70927.1"/>
    <property type="molecule type" value="Genomic_DNA"/>
</dbReference>